<name>A0A6P1MGI7_9FIRM</name>
<dbReference type="AlphaFoldDB" id="A0A6P1MGI7"/>
<dbReference type="InterPro" id="IPR001387">
    <property type="entry name" value="Cro/C1-type_HTH"/>
</dbReference>
<proteinExistence type="predicted"/>
<keyword evidence="3" id="KW-1185">Reference proteome</keyword>
<feature type="domain" description="HTH cro/C1-type" evidence="1">
    <location>
        <begin position="21"/>
        <end position="52"/>
    </location>
</feature>
<dbReference type="InterPro" id="IPR010982">
    <property type="entry name" value="Lambda_DNA-bd_dom_sf"/>
</dbReference>
<organism evidence="2 3">
    <name type="scientific">Aminipila terrae</name>
    <dbReference type="NCBI Taxonomy" id="2697030"/>
    <lineage>
        <taxon>Bacteria</taxon>
        <taxon>Bacillati</taxon>
        <taxon>Bacillota</taxon>
        <taxon>Clostridia</taxon>
        <taxon>Peptostreptococcales</taxon>
        <taxon>Anaerovoracaceae</taxon>
        <taxon>Aminipila</taxon>
    </lineage>
</organism>
<evidence type="ECO:0000259" key="1">
    <source>
        <dbReference type="Pfam" id="PF01381"/>
    </source>
</evidence>
<evidence type="ECO:0000313" key="2">
    <source>
        <dbReference type="EMBL" id="QHI73810.1"/>
    </source>
</evidence>
<dbReference type="CDD" id="cd00093">
    <property type="entry name" value="HTH_XRE"/>
    <property type="match status" value="1"/>
</dbReference>
<dbReference type="SUPFAM" id="SSF47413">
    <property type="entry name" value="lambda repressor-like DNA-binding domains"/>
    <property type="match status" value="1"/>
</dbReference>
<sequence length="75" mass="8711">MAMIGKYTPLWGKQILKDMIDLDLTMHELATDLGVSRPYLSNIIHGKIIRPEMQDEICTYISKLNKMHHKQCKIV</sequence>
<dbReference type="Gene3D" id="1.10.260.40">
    <property type="entry name" value="lambda repressor-like DNA-binding domains"/>
    <property type="match status" value="1"/>
</dbReference>
<dbReference type="KEGG" id="amic:Ami3637_16735"/>
<gene>
    <name evidence="2" type="ORF">Ami3637_16735</name>
</gene>
<dbReference type="Proteomes" id="UP000463883">
    <property type="component" value="Chromosome"/>
</dbReference>
<accession>A0A6P1MGI7</accession>
<evidence type="ECO:0000313" key="3">
    <source>
        <dbReference type="Proteomes" id="UP000463883"/>
    </source>
</evidence>
<dbReference type="EMBL" id="CP047591">
    <property type="protein sequence ID" value="QHI73810.1"/>
    <property type="molecule type" value="Genomic_DNA"/>
</dbReference>
<reference evidence="2 3" key="1">
    <citation type="submission" date="2020-01" db="EMBL/GenBank/DDBJ databases">
        <title>Genomic analysis of Aminipila sp. CBA3637.</title>
        <authorList>
            <person name="Kim Y.B."/>
            <person name="Roh S.W."/>
        </authorList>
    </citation>
    <scope>NUCLEOTIDE SEQUENCE [LARGE SCALE GENOMIC DNA]</scope>
    <source>
        <strain evidence="2 3">CBA3637</strain>
    </source>
</reference>
<dbReference type="GO" id="GO:0003677">
    <property type="term" value="F:DNA binding"/>
    <property type="evidence" value="ECO:0007669"/>
    <property type="project" value="InterPro"/>
</dbReference>
<protein>
    <submittedName>
        <fullName evidence="2">Helix-turn-helix domain-containing protein</fullName>
    </submittedName>
</protein>
<dbReference type="Pfam" id="PF01381">
    <property type="entry name" value="HTH_3"/>
    <property type="match status" value="1"/>
</dbReference>